<dbReference type="Pfam" id="PF13404">
    <property type="entry name" value="HTH_AsnC-type"/>
    <property type="match status" value="1"/>
</dbReference>
<dbReference type="InterPro" id="IPR019888">
    <property type="entry name" value="Tscrpt_reg_AsnC-like"/>
</dbReference>
<dbReference type="InterPro" id="IPR011008">
    <property type="entry name" value="Dimeric_a/b-barrel"/>
</dbReference>
<sequence length="151" mass="16427">MEIDDADRRILRILQSDSSLPLEEIGARAGLSRNACWRRIRAMEAAGVVRGRVALIDPSAVGCPLTAFIHLRAPHPSPDWVKTLAEVTAPMPEILSVYRLSGDLGFLLKAQIAGMAAYDSLYQTLISRVDLAEISASFVLENLKDSTALPV</sequence>
<evidence type="ECO:0000313" key="5">
    <source>
        <dbReference type="EMBL" id="MEV8468764.1"/>
    </source>
</evidence>
<dbReference type="Proteomes" id="UP001553161">
    <property type="component" value="Unassembled WGS sequence"/>
</dbReference>
<accession>A0ABV3LB26</accession>
<dbReference type="PROSITE" id="PS50956">
    <property type="entry name" value="HTH_ASNC_2"/>
    <property type="match status" value="1"/>
</dbReference>
<evidence type="ECO:0000256" key="1">
    <source>
        <dbReference type="ARBA" id="ARBA00023015"/>
    </source>
</evidence>
<evidence type="ECO:0000259" key="4">
    <source>
        <dbReference type="PROSITE" id="PS50956"/>
    </source>
</evidence>
<name>A0ABV3LB26_9RHOB</name>
<keyword evidence="1" id="KW-0805">Transcription regulation</keyword>
<organism evidence="5 6">
    <name type="scientific">Meridianimarinicoccus marinus</name>
    <dbReference type="NCBI Taxonomy" id="3231483"/>
    <lineage>
        <taxon>Bacteria</taxon>
        <taxon>Pseudomonadati</taxon>
        <taxon>Pseudomonadota</taxon>
        <taxon>Alphaproteobacteria</taxon>
        <taxon>Rhodobacterales</taxon>
        <taxon>Paracoccaceae</taxon>
        <taxon>Meridianimarinicoccus</taxon>
    </lineage>
</organism>
<dbReference type="EMBL" id="JBFBVU010000039">
    <property type="protein sequence ID" value="MEV8468764.1"/>
    <property type="molecule type" value="Genomic_DNA"/>
</dbReference>
<dbReference type="SMART" id="SM00344">
    <property type="entry name" value="HTH_ASNC"/>
    <property type="match status" value="1"/>
</dbReference>
<keyword evidence="6" id="KW-1185">Reference proteome</keyword>
<dbReference type="PANTHER" id="PTHR30154">
    <property type="entry name" value="LEUCINE-RESPONSIVE REGULATORY PROTEIN"/>
    <property type="match status" value="1"/>
</dbReference>
<dbReference type="InterPro" id="IPR019887">
    <property type="entry name" value="Tscrpt_reg_AsnC/Lrp_C"/>
</dbReference>
<keyword evidence="2" id="KW-0238">DNA-binding</keyword>
<dbReference type="InterPro" id="IPR036388">
    <property type="entry name" value="WH-like_DNA-bd_sf"/>
</dbReference>
<proteinExistence type="predicted"/>
<dbReference type="RefSeq" id="WP_366194722.1">
    <property type="nucleotide sequence ID" value="NZ_JBFBVU010000039.1"/>
</dbReference>
<reference evidence="5 6" key="1">
    <citation type="submission" date="2024-07" db="EMBL/GenBank/DDBJ databases">
        <authorList>
            <person name="Kang M."/>
        </authorList>
    </citation>
    <scope>NUCLEOTIDE SEQUENCE [LARGE SCALE GENOMIC DNA]</scope>
    <source>
        <strain evidence="5 6">DFM31</strain>
    </source>
</reference>
<dbReference type="InterPro" id="IPR000485">
    <property type="entry name" value="AsnC-type_HTH_dom"/>
</dbReference>
<dbReference type="PANTHER" id="PTHR30154:SF17">
    <property type="entry name" value="DNA-BINDING TRANSCRIPTIONAL ACTIVATOR DECR"/>
    <property type="match status" value="1"/>
</dbReference>
<dbReference type="Pfam" id="PF01037">
    <property type="entry name" value="AsnC_trans_reg"/>
    <property type="match status" value="1"/>
</dbReference>
<dbReference type="InterPro" id="IPR036390">
    <property type="entry name" value="WH_DNA-bd_sf"/>
</dbReference>
<dbReference type="Gene3D" id="3.30.70.920">
    <property type="match status" value="1"/>
</dbReference>
<evidence type="ECO:0000256" key="2">
    <source>
        <dbReference type="ARBA" id="ARBA00023125"/>
    </source>
</evidence>
<feature type="domain" description="HTH asnC-type" evidence="4">
    <location>
        <begin position="3"/>
        <end position="64"/>
    </location>
</feature>
<dbReference type="InterPro" id="IPR011991">
    <property type="entry name" value="ArsR-like_HTH"/>
</dbReference>
<protein>
    <submittedName>
        <fullName evidence="5">Lrp/AsnC family transcriptional regulator</fullName>
    </submittedName>
</protein>
<dbReference type="PRINTS" id="PR00033">
    <property type="entry name" value="HTHASNC"/>
</dbReference>
<dbReference type="Gene3D" id="1.10.10.10">
    <property type="entry name" value="Winged helix-like DNA-binding domain superfamily/Winged helix DNA-binding domain"/>
    <property type="match status" value="1"/>
</dbReference>
<dbReference type="SUPFAM" id="SSF46785">
    <property type="entry name" value="Winged helix' DNA-binding domain"/>
    <property type="match status" value="1"/>
</dbReference>
<comment type="caution">
    <text evidence="5">The sequence shown here is derived from an EMBL/GenBank/DDBJ whole genome shotgun (WGS) entry which is preliminary data.</text>
</comment>
<keyword evidence="3" id="KW-0804">Transcription</keyword>
<dbReference type="SUPFAM" id="SSF54909">
    <property type="entry name" value="Dimeric alpha+beta barrel"/>
    <property type="match status" value="1"/>
</dbReference>
<dbReference type="CDD" id="cd00090">
    <property type="entry name" value="HTH_ARSR"/>
    <property type="match status" value="1"/>
</dbReference>
<evidence type="ECO:0000313" key="6">
    <source>
        <dbReference type="Proteomes" id="UP001553161"/>
    </source>
</evidence>
<gene>
    <name evidence="5" type="ORF">AB0T83_18550</name>
</gene>
<evidence type="ECO:0000256" key="3">
    <source>
        <dbReference type="ARBA" id="ARBA00023163"/>
    </source>
</evidence>